<dbReference type="EMBL" id="AB366653">
    <property type="protein sequence ID" value="BAG41777.1"/>
    <property type="molecule type" value="Genomic_DNA"/>
</dbReference>
<dbReference type="KEGG" id="vg:6369756"/>
<protein>
    <submittedName>
        <fullName evidence="1">Uncharacterized protein</fullName>
    </submittedName>
</protein>
<accession>B2ZYK1</accession>
<dbReference type="Proteomes" id="UP000001034">
    <property type="component" value="Segment"/>
</dbReference>
<keyword evidence="2" id="KW-1185">Reference proteome</keyword>
<dbReference type="GeneID" id="6369756"/>
<reference evidence="1 2" key="1">
    <citation type="journal article" date="2010" name="Virology">
        <title>A jumbo phage infecting the phytopathogen Ralstonia solanacearum defines a new lineage of the Myoviridae family.</title>
        <authorList>
            <person name="Yamada T."/>
            <person name="Satoh S."/>
            <person name="Ishikawa H."/>
            <person name="Fujiwara A."/>
            <person name="Kawasaki T."/>
            <person name="Fujie M."/>
            <person name="Ogata H."/>
        </authorList>
    </citation>
    <scope>NUCLEOTIDE SEQUENCE [LARGE SCALE GENOMIC DNA]</scope>
</reference>
<evidence type="ECO:0000313" key="1">
    <source>
        <dbReference type="EMBL" id="BAG41777.1"/>
    </source>
</evidence>
<sequence>MKTRKASKASAASDSGQQKVINLTRIKQWYIPADNEAYLTLKRHGVPLLKIHQNFLPTLRLLTQKHNIRGRVVDFTDEILDPFLERLGNTWNTKYGKATITNKVMVFQAKDDKLVEAREAVPKLEERLRQFFDRWGFKFQCEFSEVKSRLKLHVEYWFDNNKSPVILMDEPEVEQPKVMLKLGFTRLVFAFDQHQNQFGKGPGYVHLTIEVSQGGRWAPLRTSRCTYTELSSVLPLVTALMDIPNKDIHNLDNPA</sequence>
<dbReference type="RefSeq" id="YP_001950207.1">
    <property type="nucleotide sequence ID" value="NC_010811.2"/>
</dbReference>
<evidence type="ECO:0000313" key="2">
    <source>
        <dbReference type="Proteomes" id="UP000001034"/>
    </source>
</evidence>
<name>B2ZYK1_9CAUD</name>
<proteinExistence type="predicted"/>
<organism evidence="1 2">
    <name type="scientific">Ralstonia phage phiRSL1</name>
    <dbReference type="NCBI Taxonomy" id="1980924"/>
    <lineage>
        <taxon>Viruses</taxon>
        <taxon>Duplodnaviria</taxon>
        <taxon>Heunggongvirae</taxon>
        <taxon>Uroviricota</taxon>
        <taxon>Caudoviricetes</taxon>
        <taxon>Mieseafarmvirus</taxon>
        <taxon>Mieseafarmvirus RSL1</taxon>
    </lineage>
</organism>